<reference evidence="2" key="1">
    <citation type="journal article" date="2018" name="Nat. Commun.">
        <title>Diversity and evolution of the emerging Pandoraviridae family.</title>
        <authorList>
            <person name="Legendre M."/>
            <person name="Fabre E."/>
            <person name="Poirot O."/>
            <person name="Jeudy S."/>
            <person name="Lartigue A."/>
            <person name="Alempic J.M."/>
            <person name="Beucher L."/>
            <person name="Philippe N."/>
            <person name="Bertaux L."/>
            <person name="Christo-Foroux E."/>
            <person name="Labadie K."/>
            <person name="Coute Y."/>
            <person name="Abergel C."/>
            <person name="Claverie J.M."/>
        </authorList>
    </citation>
    <scope>NUCLEOTIDE SEQUENCE [LARGE SCALE GENOMIC DNA]</scope>
    <source>
        <strain evidence="2">Macleodensis</strain>
    </source>
</reference>
<feature type="compositionally biased region" description="Low complexity" evidence="1">
    <location>
        <begin position="65"/>
        <end position="80"/>
    </location>
</feature>
<dbReference type="Proteomes" id="UP000249758">
    <property type="component" value="Segment"/>
</dbReference>
<evidence type="ECO:0000256" key="1">
    <source>
        <dbReference type="SAM" id="MobiDB-lite"/>
    </source>
</evidence>
<proteinExistence type="predicted"/>
<evidence type="ECO:0000313" key="2">
    <source>
        <dbReference type="EMBL" id="AVK76923.1"/>
    </source>
</evidence>
<feature type="region of interest" description="Disordered" evidence="1">
    <location>
        <begin position="1"/>
        <end position="83"/>
    </location>
</feature>
<dbReference type="RefSeq" id="YP_009480919.1">
    <property type="nucleotide sequence ID" value="NC_037665.1"/>
</dbReference>
<feature type="region of interest" description="Disordered" evidence="1">
    <location>
        <begin position="388"/>
        <end position="430"/>
    </location>
</feature>
<name>A0A2U7UEQ1_9VIRU</name>
<feature type="compositionally biased region" description="Polar residues" evidence="1">
    <location>
        <begin position="416"/>
        <end position="425"/>
    </location>
</feature>
<dbReference type="GeneID" id="36841378"/>
<accession>A0A2U7UEQ1</accession>
<feature type="compositionally biased region" description="Low complexity" evidence="1">
    <location>
        <begin position="388"/>
        <end position="404"/>
    </location>
</feature>
<organism evidence="2">
    <name type="scientific">Pandoravirus macleodensis</name>
    <dbReference type="NCBI Taxonomy" id="2107707"/>
    <lineage>
        <taxon>Viruses</taxon>
        <taxon>Pandoravirus</taxon>
    </lineage>
</organism>
<gene>
    <name evidence="2" type="ORF">pmac_cds_235</name>
</gene>
<dbReference type="KEGG" id="vg:36841378"/>
<feature type="compositionally biased region" description="Low complexity" evidence="1">
    <location>
        <begin position="1"/>
        <end position="23"/>
    </location>
</feature>
<protein>
    <submittedName>
        <fullName evidence="2">Uncharacterized protein</fullName>
    </submittedName>
</protein>
<dbReference type="EMBL" id="MG011691">
    <property type="protein sequence ID" value="AVK76923.1"/>
    <property type="molecule type" value="Genomic_DNA"/>
</dbReference>
<sequence>MSTPTTSTTTSPRSPASATPASESADDACAHGTKRTFDEFEQAIAAVTGASDDEGGDGLGDGSDSGRSLTSSSSLATASSKRARNDILAPDGSVVRSVDSSVEDDPVYRAQLLQLVASATNSATDAINNTIEFSLTIDQPAVFREMIESVSTMLDDQLPLIINSGSTFGGVRIMGMEKSHTCFVRAQFSCSHHYVSALAVANNGGREVSAEGVGVVERMTRYHVSTKIIKGCLNAVPKSMCMRVVKGGGRAEIVFGCYDGPSSKRQDMASVPTLEPQTSVAASEDGSGALTDDNDPNQWDIEVVCIHDIMFAFPAEMLRSALALAAVFDANEVTFSVREPREQCLGRRPANVRHAVLLVSVKGKAASGYYSKPFYATSPWTDTSADATGHATTTTASSSSSSSTQEIGGPLPSPVSGASTPQCYTVSADADGSMSTELESTLEERYAMVYDVKKMVAFLKGIRGTVEVSLGEAMPISIAHGNNQYRVEMIQAPKTEEATTSTA</sequence>